<dbReference type="SUPFAM" id="SSF54236">
    <property type="entry name" value="Ubiquitin-like"/>
    <property type="match status" value="1"/>
</dbReference>
<dbReference type="InterPro" id="IPR000626">
    <property type="entry name" value="Ubiquitin-like_dom"/>
</dbReference>
<dbReference type="Pfam" id="PF00439">
    <property type="entry name" value="Bromodomain"/>
    <property type="match status" value="1"/>
</dbReference>
<proteinExistence type="inferred from homology"/>
<dbReference type="PANTHER" id="PTHR45750">
    <property type="entry name" value="GH11602P"/>
    <property type="match status" value="1"/>
</dbReference>
<dbReference type="SUPFAM" id="SSF47370">
    <property type="entry name" value="Bromodomain"/>
    <property type="match status" value="1"/>
</dbReference>
<keyword evidence="7 12" id="KW-0103">Bromodomain</keyword>
<evidence type="ECO:0000313" key="18">
    <source>
        <dbReference type="Proteomes" id="UP000789759"/>
    </source>
</evidence>
<keyword evidence="5" id="KW-0156">Chromatin regulator</keyword>
<dbReference type="Pfam" id="PF00583">
    <property type="entry name" value="Acetyltransf_1"/>
    <property type="match status" value="1"/>
</dbReference>
<evidence type="ECO:0000259" key="14">
    <source>
        <dbReference type="PROSITE" id="PS50014"/>
    </source>
</evidence>
<comment type="caution">
    <text evidence="17">The sequence shown here is derived from an EMBL/GenBank/DDBJ whole genome shotgun (WGS) entry which is preliminary data.</text>
</comment>
<feature type="region of interest" description="Disordered" evidence="13">
    <location>
        <begin position="747"/>
        <end position="819"/>
    </location>
</feature>
<evidence type="ECO:0000256" key="11">
    <source>
        <dbReference type="ARBA" id="ARBA00023315"/>
    </source>
</evidence>
<dbReference type="PROSITE" id="PS50053">
    <property type="entry name" value="UBIQUITIN_2"/>
    <property type="match status" value="1"/>
</dbReference>
<evidence type="ECO:0000256" key="2">
    <source>
        <dbReference type="ARBA" id="ARBA00008607"/>
    </source>
</evidence>
<evidence type="ECO:0000256" key="8">
    <source>
        <dbReference type="ARBA" id="ARBA00023159"/>
    </source>
</evidence>
<comment type="similarity">
    <text evidence="2">Belongs to the acetyltransferase family. GCN5 subfamily.</text>
</comment>
<keyword evidence="18" id="KW-1185">Reference proteome</keyword>
<evidence type="ECO:0000256" key="4">
    <source>
        <dbReference type="ARBA" id="ARBA00022679"/>
    </source>
</evidence>
<evidence type="ECO:0000256" key="13">
    <source>
        <dbReference type="SAM" id="MobiDB-lite"/>
    </source>
</evidence>
<evidence type="ECO:0000256" key="5">
    <source>
        <dbReference type="ARBA" id="ARBA00022853"/>
    </source>
</evidence>
<evidence type="ECO:0000256" key="9">
    <source>
        <dbReference type="ARBA" id="ARBA00023163"/>
    </source>
</evidence>
<gene>
    <name evidence="17" type="ORF">CPELLU_LOCUS2834</name>
</gene>
<evidence type="ECO:0000256" key="3">
    <source>
        <dbReference type="ARBA" id="ARBA00013184"/>
    </source>
</evidence>
<keyword evidence="9" id="KW-0804">Transcription</keyword>
<feature type="compositionally biased region" description="Polar residues" evidence="13">
    <location>
        <begin position="461"/>
        <end position="471"/>
    </location>
</feature>
<dbReference type="GO" id="GO:0005634">
    <property type="term" value="C:nucleus"/>
    <property type="evidence" value="ECO:0007669"/>
    <property type="project" value="UniProtKB-SubCell"/>
</dbReference>
<keyword evidence="8" id="KW-0010">Activator</keyword>
<dbReference type="GO" id="GO:0000123">
    <property type="term" value="C:histone acetyltransferase complex"/>
    <property type="evidence" value="ECO:0007669"/>
    <property type="project" value="TreeGrafter"/>
</dbReference>
<keyword evidence="6" id="KW-0805">Transcription regulation</keyword>
<evidence type="ECO:0000256" key="6">
    <source>
        <dbReference type="ARBA" id="ARBA00023015"/>
    </source>
</evidence>
<accession>A0A9N9F4W1</accession>
<dbReference type="CDD" id="cd04301">
    <property type="entry name" value="NAT_SF"/>
    <property type="match status" value="1"/>
</dbReference>
<dbReference type="InterPro" id="IPR036427">
    <property type="entry name" value="Bromodomain-like_sf"/>
</dbReference>
<keyword evidence="4" id="KW-0808">Transferase</keyword>
<feature type="domain" description="Ubiquitin-like" evidence="15">
    <location>
        <begin position="487"/>
        <end position="547"/>
    </location>
</feature>
<feature type="compositionally biased region" description="Pro residues" evidence="13">
    <location>
        <begin position="755"/>
        <end position="765"/>
    </location>
</feature>
<name>A0A9N9F4W1_9GLOM</name>
<dbReference type="PROSITE" id="PS51186">
    <property type="entry name" value="GNAT"/>
    <property type="match status" value="1"/>
</dbReference>
<dbReference type="InterPro" id="IPR001487">
    <property type="entry name" value="Bromodomain"/>
</dbReference>
<evidence type="ECO:0000259" key="15">
    <source>
        <dbReference type="PROSITE" id="PS50053"/>
    </source>
</evidence>
<dbReference type="PRINTS" id="PR00503">
    <property type="entry name" value="BROMODOMAIN"/>
</dbReference>
<protein>
    <recommendedName>
        <fullName evidence="3">histone acetyltransferase</fullName>
        <ecNumber evidence="3">2.3.1.48</ecNumber>
    </recommendedName>
</protein>
<dbReference type="GO" id="GO:0010484">
    <property type="term" value="F:histone H3 acetyltransferase activity"/>
    <property type="evidence" value="ECO:0007669"/>
    <property type="project" value="TreeGrafter"/>
</dbReference>
<dbReference type="PROSITE" id="PS00633">
    <property type="entry name" value="BROMODOMAIN_1"/>
    <property type="match status" value="1"/>
</dbReference>
<keyword evidence="11" id="KW-0012">Acyltransferase</keyword>
<evidence type="ECO:0000256" key="12">
    <source>
        <dbReference type="PROSITE-ProRule" id="PRU00035"/>
    </source>
</evidence>
<feature type="compositionally biased region" description="Low complexity" evidence="13">
    <location>
        <begin position="788"/>
        <end position="817"/>
    </location>
</feature>
<dbReference type="AlphaFoldDB" id="A0A9N9F4W1"/>
<feature type="domain" description="Bromo" evidence="14">
    <location>
        <begin position="363"/>
        <end position="433"/>
    </location>
</feature>
<dbReference type="SMART" id="SM00297">
    <property type="entry name" value="BROMO"/>
    <property type="match status" value="1"/>
</dbReference>
<dbReference type="PROSITE" id="PS50014">
    <property type="entry name" value="BROMODOMAIN_2"/>
    <property type="match status" value="1"/>
</dbReference>
<feature type="compositionally biased region" description="Low complexity" evidence="13">
    <location>
        <begin position="766"/>
        <end position="777"/>
    </location>
</feature>
<dbReference type="OrthoDB" id="1937912at2759"/>
<dbReference type="Pfam" id="PF00240">
    <property type="entry name" value="ubiquitin"/>
    <property type="match status" value="1"/>
</dbReference>
<dbReference type="InterPro" id="IPR018359">
    <property type="entry name" value="Bromodomain_CS"/>
</dbReference>
<dbReference type="PANTHER" id="PTHR45750:SF3">
    <property type="entry name" value="HISTONE ACETYLTRANSFERASE"/>
    <property type="match status" value="1"/>
</dbReference>
<feature type="domain" description="N-acetyltransferase" evidence="16">
    <location>
        <begin position="153"/>
        <end position="308"/>
    </location>
</feature>
<dbReference type="EC" id="2.3.1.48" evidence="3"/>
<reference evidence="17" key="1">
    <citation type="submission" date="2021-06" db="EMBL/GenBank/DDBJ databases">
        <authorList>
            <person name="Kallberg Y."/>
            <person name="Tangrot J."/>
            <person name="Rosling A."/>
        </authorList>
    </citation>
    <scope>NUCLEOTIDE SEQUENCE</scope>
    <source>
        <strain evidence="17">FL966</strain>
    </source>
</reference>
<evidence type="ECO:0000256" key="10">
    <source>
        <dbReference type="ARBA" id="ARBA00023242"/>
    </source>
</evidence>
<evidence type="ECO:0000259" key="16">
    <source>
        <dbReference type="PROSITE" id="PS51186"/>
    </source>
</evidence>
<dbReference type="InterPro" id="IPR016181">
    <property type="entry name" value="Acyl_CoA_acyltransferase"/>
</dbReference>
<dbReference type="Proteomes" id="UP000789759">
    <property type="component" value="Unassembled WGS sequence"/>
</dbReference>
<dbReference type="Gene3D" id="1.20.920.10">
    <property type="entry name" value="Bromodomain-like"/>
    <property type="match status" value="1"/>
</dbReference>
<dbReference type="Gene3D" id="3.10.20.90">
    <property type="entry name" value="Phosphatidylinositol 3-kinase Catalytic Subunit, Chain A, domain 1"/>
    <property type="match status" value="1"/>
</dbReference>
<dbReference type="InterPro" id="IPR029071">
    <property type="entry name" value="Ubiquitin-like_domsf"/>
</dbReference>
<evidence type="ECO:0000256" key="1">
    <source>
        <dbReference type="ARBA" id="ARBA00004123"/>
    </source>
</evidence>
<evidence type="ECO:0000313" key="17">
    <source>
        <dbReference type="EMBL" id="CAG8509262.1"/>
    </source>
</evidence>
<feature type="region of interest" description="Disordered" evidence="13">
    <location>
        <begin position="461"/>
        <end position="480"/>
    </location>
</feature>
<evidence type="ECO:0000256" key="7">
    <source>
        <dbReference type="ARBA" id="ARBA00023117"/>
    </source>
</evidence>
<dbReference type="InterPro" id="IPR000182">
    <property type="entry name" value="GNAT_dom"/>
</dbReference>
<dbReference type="EMBL" id="CAJVQA010001293">
    <property type="protein sequence ID" value="CAG8509262.1"/>
    <property type="molecule type" value="Genomic_DNA"/>
</dbReference>
<dbReference type="SUPFAM" id="SSF55729">
    <property type="entry name" value="Acyl-CoA N-acyltransferases (Nat)"/>
    <property type="match status" value="1"/>
</dbReference>
<comment type="subcellular location">
    <subcellularLocation>
        <location evidence="1">Nucleus</location>
    </subcellularLocation>
</comment>
<feature type="non-terminal residue" evidence="17">
    <location>
        <position position="1"/>
    </location>
</feature>
<organism evidence="17 18">
    <name type="scientific">Cetraspora pellucida</name>
    <dbReference type="NCBI Taxonomy" id="1433469"/>
    <lineage>
        <taxon>Eukaryota</taxon>
        <taxon>Fungi</taxon>
        <taxon>Fungi incertae sedis</taxon>
        <taxon>Mucoromycota</taxon>
        <taxon>Glomeromycotina</taxon>
        <taxon>Glomeromycetes</taxon>
        <taxon>Diversisporales</taxon>
        <taxon>Gigasporaceae</taxon>
        <taxon>Cetraspora</taxon>
    </lineage>
</organism>
<dbReference type="GO" id="GO:0045944">
    <property type="term" value="P:positive regulation of transcription by RNA polymerase II"/>
    <property type="evidence" value="ECO:0007669"/>
    <property type="project" value="TreeGrafter"/>
</dbReference>
<sequence length="858" mass="97328">MANANDPAATKELLTNSNRNKYVKIARNMPCTESSSNPLQERCLCSGWRPKSINTTYLEWCICGHKISKHAIIRELQIEEIHKLWDITVQIDEHLEKQGKLMDFEYEDAYVHDLRKKIVSIINLNLKLSRKKPMDKEMRNENTAHLEEQQYGTRLRLLNNDGSHDNLILLTGIKELFATALPHMPAQYIARVVYDRNHYSLAIVRDPIKVVGGICYRPFLEKSFIEIVFFAVDSDQQVKGYGTKLMNYFKDYIKDTFNITQFLVYADDFAIGFFRKNGFTDEITLDQDIWGGHLKDYTGATLMQPPIIYRGLECFKNGVKSVDPMSVPGIRISGWTPQLEKQAKDIKNMSHYLVMKEILNRLKSHPSSLPFHEPVNGDDVPDYYDIIKDPMDLSTVLKRMENNRYRSLLEFAIDMQKIWNNAKIYNKSDTIFYKSAVELEGIFREAMFLKGDESESFPLESTQFSMSEPATSSNSDSSNFSGECGKVRIFIRSPTTSLPDDFSILTSLDSSVLTLKRTIFETHPTKPNVRDQRLIYRGRVLSDSDTIINVLRSELATDQIFHLVVKPSFQTSAETTGIPVSRPTSTTNARIATPLTDQNFGTTGLTEFAQQPPNLNMPYFVPPSEHAHTYLQQQYSINPQQQNDIPVNQSLYPIGLPLQYYYVMINGMPYIAPIHYPYRYMYPYHYVPTPQTGVQAQQPLVAQIPEPQQDAAARNQRRAATLWLIRIIAPIPNIGNDILAQQLPQMPVQQNPGGLPIPQPDPNNPNTPSSSSSTAHLHPPPMQTNDPNNNAANSSTSSSTGEQQNNGNNNNDNVANNVPQPAQENARQITLQDVEHALWTFVSSLIPTNTPDVGQQDD</sequence>
<dbReference type="Gene3D" id="3.40.630.30">
    <property type="match status" value="1"/>
</dbReference>
<dbReference type="InterPro" id="IPR037800">
    <property type="entry name" value="GCN5"/>
</dbReference>
<keyword evidence="10" id="KW-0539">Nucleus</keyword>